<accession>G9Y6J1</accession>
<dbReference type="Pfam" id="PF06940">
    <property type="entry name" value="DUF1287"/>
    <property type="match status" value="1"/>
</dbReference>
<protein>
    <recommendedName>
        <fullName evidence="4">NADH:ubiquinone oxidoreductase, Na</fullName>
    </recommendedName>
</protein>
<organism evidence="2 3">
    <name type="scientific">Hafnia alvei ATCC 51873</name>
    <dbReference type="NCBI Taxonomy" id="1002364"/>
    <lineage>
        <taxon>Bacteria</taxon>
        <taxon>Pseudomonadati</taxon>
        <taxon>Pseudomonadota</taxon>
        <taxon>Gammaproteobacteria</taxon>
        <taxon>Enterobacterales</taxon>
        <taxon>Hafniaceae</taxon>
        <taxon>Hafnia</taxon>
    </lineage>
</organism>
<feature type="chain" id="PRO_5003528919" description="NADH:ubiquinone oxidoreductase, Na" evidence="1">
    <location>
        <begin position="29"/>
        <end position="222"/>
    </location>
</feature>
<dbReference type="HOGENOM" id="CLU_079833_2_0_6"/>
<dbReference type="PIRSF" id="PIRSF011444">
    <property type="entry name" value="DUF1287"/>
    <property type="match status" value="1"/>
</dbReference>
<proteinExistence type="predicted"/>
<comment type="caution">
    <text evidence="2">The sequence shown here is derived from an EMBL/GenBank/DDBJ whole genome shotgun (WGS) entry which is preliminary data.</text>
</comment>
<dbReference type="AlphaFoldDB" id="G9Y6J1"/>
<evidence type="ECO:0000313" key="2">
    <source>
        <dbReference type="EMBL" id="EHM42786.1"/>
    </source>
</evidence>
<dbReference type="Proteomes" id="UP000005959">
    <property type="component" value="Unassembled WGS sequence"/>
</dbReference>
<gene>
    <name evidence="2" type="ORF">HMPREF0454_02187</name>
</gene>
<sequence length="222" mass="24838">MSIRYGMKTALQVATLAVTSLFVGNAFTSTLSTMAPSHVDSQQSVAQAVTPHNLALARSAEKQVEKTLYYDPSYTSLDYPGGDVPIIRGVCSDVVVRALREQGNDLQQLLHQDMKSNFAAYPHLWQLKKPDVNIDQRRVPNLEFYFQRHKMSQPITQLAKDYLPGDIVSWRLDNGLAHIGIVSSKRSPTGTPLVVHNIGAGAQIEDVLFSWKIKGHYRYFTH</sequence>
<keyword evidence="1" id="KW-0732">Signal</keyword>
<evidence type="ECO:0008006" key="4">
    <source>
        <dbReference type="Google" id="ProtNLM"/>
    </source>
</evidence>
<name>G9Y6J1_HAFAL</name>
<dbReference type="InterPro" id="IPR009706">
    <property type="entry name" value="DUF1287"/>
</dbReference>
<evidence type="ECO:0000256" key="1">
    <source>
        <dbReference type="SAM" id="SignalP"/>
    </source>
</evidence>
<dbReference type="EMBL" id="AGCI01000048">
    <property type="protein sequence ID" value="EHM42786.1"/>
    <property type="molecule type" value="Genomic_DNA"/>
</dbReference>
<reference evidence="2 3" key="1">
    <citation type="submission" date="2011-08" db="EMBL/GenBank/DDBJ databases">
        <authorList>
            <person name="Weinstock G."/>
            <person name="Sodergren E."/>
            <person name="Clifton S."/>
            <person name="Fulton L."/>
            <person name="Fulton B."/>
            <person name="Courtney L."/>
            <person name="Fronick C."/>
            <person name="Harrison M."/>
            <person name="Strong C."/>
            <person name="Farmer C."/>
            <person name="Delahaunty K."/>
            <person name="Markovic C."/>
            <person name="Hall O."/>
            <person name="Minx P."/>
            <person name="Tomlinson C."/>
            <person name="Mitreva M."/>
            <person name="Hou S."/>
            <person name="Chen J."/>
            <person name="Wollam A."/>
            <person name="Pepin K.H."/>
            <person name="Johnson M."/>
            <person name="Bhonagiri V."/>
            <person name="Zhang X."/>
            <person name="Suruliraj S."/>
            <person name="Warren W."/>
            <person name="Chinwalla A."/>
            <person name="Mardis E.R."/>
            <person name="Wilson R.K."/>
        </authorList>
    </citation>
    <scope>NUCLEOTIDE SEQUENCE [LARGE SCALE GENOMIC DNA]</scope>
    <source>
        <strain evidence="2 3">ATCC 51873</strain>
    </source>
</reference>
<evidence type="ECO:0000313" key="3">
    <source>
        <dbReference type="Proteomes" id="UP000005959"/>
    </source>
</evidence>
<feature type="signal peptide" evidence="1">
    <location>
        <begin position="1"/>
        <end position="28"/>
    </location>
</feature>
<dbReference type="PATRIC" id="fig|1002364.3.peg.1983"/>